<dbReference type="RefSeq" id="WP_179940563.1">
    <property type="nucleotide sequence ID" value="NZ_JACBYF010000003.1"/>
</dbReference>
<keyword evidence="7 16" id="KW-0285">Flavoprotein</keyword>
<keyword evidence="12 16" id="KW-0560">Oxidoreductase</keyword>
<keyword evidence="14 16" id="KW-0961">Cell wall biogenesis/degradation</keyword>
<dbReference type="InterPro" id="IPR003170">
    <property type="entry name" value="MurB"/>
</dbReference>
<comment type="subcellular location">
    <subcellularLocation>
        <location evidence="3 16">Cytoplasm</location>
    </subcellularLocation>
</comment>
<keyword evidence="9 16" id="KW-0521">NADP</keyword>
<dbReference type="NCBIfam" id="NF010480">
    <property type="entry name" value="PRK13905.1"/>
    <property type="match status" value="1"/>
</dbReference>
<dbReference type="Pfam" id="PF02873">
    <property type="entry name" value="MurB_C"/>
    <property type="match status" value="1"/>
</dbReference>
<protein>
    <recommendedName>
        <fullName evidence="16">UDP-N-acetylenolpyruvoylglucosamine reductase</fullName>
        <ecNumber evidence="16">1.3.1.98</ecNumber>
    </recommendedName>
    <alternativeName>
        <fullName evidence="16">UDP-N-acetylmuramate dehydrogenase</fullName>
    </alternativeName>
</protein>
<comment type="cofactor">
    <cofactor evidence="1 16">
        <name>FAD</name>
        <dbReference type="ChEBI" id="CHEBI:57692"/>
    </cofactor>
</comment>
<keyword evidence="10 16" id="KW-0133">Cell shape</keyword>
<gene>
    <name evidence="16 18" type="primary">murB</name>
    <name evidence="18" type="ORF">HZY85_02570</name>
</gene>
<evidence type="ECO:0000256" key="10">
    <source>
        <dbReference type="ARBA" id="ARBA00022960"/>
    </source>
</evidence>
<dbReference type="Pfam" id="PF01565">
    <property type="entry name" value="FAD_binding_4"/>
    <property type="match status" value="1"/>
</dbReference>
<dbReference type="EC" id="1.3.1.98" evidence="16"/>
<comment type="function">
    <text evidence="2 16">Cell wall formation.</text>
</comment>
<accession>A0ABX2SYJ0</accession>
<feature type="active site" evidence="16">
    <location>
        <position position="294"/>
    </location>
</feature>
<keyword evidence="5 16" id="KW-0963">Cytoplasm</keyword>
<dbReference type="InterPro" id="IPR016166">
    <property type="entry name" value="FAD-bd_PCMH"/>
</dbReference>
<evidence type="ECO:0000256" key="2">
    <source>
        <dbReference type="ARBA" id="ARBA00003921"/>
    </source>
</evidence>
<organism evidence="18 19">
    <name type="scientific">Gemelliphila palaticanis</name>
    <dbReference type="NCBI Taxonomy" id="81950"/>
    <lineage>
        <taxon>Bacteria</taxon>
        <taxon>Bacillati</taxon>
        <taxon>Bacillota</taxon>
        <taxon>Bacilli</taxon>
        <taxon>Bacillales</taxon>
        <taxon>Gemellaceae</taxon>
        <taxon>Gemelliphila</taxon>
    </lineage>
</organism>
<comment type="similarity">
    <text evidence="16">Belongs to the MurB family.</text>
</comment>
<sequence>MVNYSELTSLLNNSEVKYDEPLKKYSYTKTGGNSDILILVKSTEDLVNIVNFANINNIPLTILGNGSNILISDKGIRGITVITSELNKIEILENNIVTCEAGATLKELTDILIEEELTGLEFACGIPGSIGGAIFMNAGAYGGEMKDVVLKVETIDKYGNIKIYNNEQMEFSYRHSIIQDNKEIVTKIYFKLQKGIKENIIAEVNDLNKKRSDKQPLEYPSCGSVFKRPEGHFAGKLIQDAGCQGLTVGGAQVSTKHAGFMVNIDNASCEDYKNLIKLVQEKVFENSGVKLEREVKIIGE</sequence>
<reference evidence="18 19" key="1">
    <citation type="submission" date="2020-07" db="EMBL/GenBank/DDBJ databases">
        <title>MOT database genomes.</title>
        <authorList>
            <person name="Joseph S."/>
            <person name="Aduse-Opoku J."/>
            <person name="Hashim A."/>
            <person name="Wade W."/>
            <person name="Curtis M."/>
        </authorList>
    </citation>
    <scope>NUCLEOTIDE SEQUENCE [LARGE SCALE GENOMIC DNA]</scope>
    <source>
        <strain evidence="18 19">CIP 106318</strain>
    </source>
</reference>
<name>A0ABX2SYJ0_9BACL</name>
<keyword evidence="8 16" id="KW-0274">FAD</keyword>
<evidence type="ECO:0000259" key="17">
    <source>
        <dbReference type="PROSITE" id="PS51387"/>
    </source>
</evidence>
<evidence type="ECO:0000256" key="14">
    <source>
        <dbReference type="ARBA" id="ARBA00023316"/>
    </source>
</evidence>
<dbReference type="PANTHER" id="PTHR21071">
    <property type="entry name" value="UDP-N-ACETYLENOLPYRUVOYLGLUCOSAMINE REDUCTASE"/>
    <property type="match status" value="1"/>
</dbReference>
<evidence type="ECO:0000256" key="6">
    <source>
        <dbReference type="ARBA" id="ARBA00022618"/>
    </source>
</evidence>
<keyword evidence="13 16" id="KW-0131">Cell cycle</keyword>
<dbReference type="InterPro" id="IPR011601">
    <property type="entry name" value="MurB_C"/>
</dbReference>
<evidence type="ECO:0000256" key="8">
    <source>
        <dbReference type="ARBA" id="ARBA00022827"/>
    </source>
</evidence>
<evidence type="ECO:0000256" key="15">
    <source>
        <dbReference type="ARBA" id="ARBA00048914"/>
    </source>
</evidence>
<dbReference type="SUPFAM" id="SSF56176">
    <property type="entry name" value="FAD-binding/transporter-associated domain-like"/>
    <property type="match status" value="1"/>
</dbReference>
<dbReference type="Gene3D" id="3.90.78.10">
    <property type="entry name" value="UDP-N-acetylenolpyruvoylglucosamine reductase, C-terminal domain"/>
    <property type="match status" value="1"/>
</dbReference>
<comment type="pathway">
    <text evidence="4 16">Cell wall biogenesis; peptidoglycan biosynthesis.</text>
</comment>
<evidence type="ECO:0000256" key="9">
    <source>
        <dbReference type="ARBA" id="ARBA00022857"/>
    </source>
</evidence>
<evidence type="ECO:0000313" key="19">
    <source>
        <dbReference type="Proteomes" id="UP000531840"/>
    </source>
</evidence>
<dbReference type="GO" id="GO:0008762">
    <property type="term" value="F:UDP-N-acetylmuramate dehydrogenase activity"/>
    <property type="evidence" value="ECO:0007669"/>
    <property type="project" value="UniProtKB-EC"/>
</dbReference>
<dbReference type="Proteomes" id="UP000531840">
    <property type="component" value="Unassembled WGS sequence"/>
</dbReference>
<proteinExistence type="inferred from homology"/>
<evidence type="ECO:0000256" key="3">
    <source>
        <dbReference type="ARBA" id="ARBA00004496"/>
    </source>
</evidence>
<dbReference type="InterPro" id="IPR036635">
    <property type="entry name" value="MurB_C_sf"/>
</dbReference>
<dbReference type="PROSITE" id="PS51387">
    <property type="entry name" value="FAD_PCMH"/>
    <property type="match status" value="1"/>
</dbReference>
<evidence type="ECO:0000256" key="1">
    <source>
        <dbReference type="ARBA" id="ARBA00001974"/>
    </source>
</evidence>
<feature type="active site" evidence="16">
    <location>
        <position position="174"/>
    </location>
</feature>
<dbReference type="InterPro" id="IPR036318">
    <property type="entry name" value="FAD-bd_PCMH-like_sf"/>
</dbReference>
<dbReference type="SUPFAM" id="SSF56194">
    <property type="entry name" value="Uridine diphospho-N-Acetylenolpyruvylglucosamine reductase, MurB, C-terminal domain"/>
    <property type="match status" value="1"/>
</dbReference>
<evidence type="ECO:0000256" key="12">
    <source>
        <dbReference type="ARBA" id="ARBA00023002"/>
    </source>
</evidence>
<dbReference type="InterPro" id="IPR016169">
    <property type="entry name" value="FAD-bd_PCMH_sub2"/>
</dbReference>
<comment type="catalytic activity">
    <reaction evidence="15 16">
        <text>UDP-N-acetyl-alpha-D-muramate + NADP(+) = UDP-N-acetyl-3-O-(1-carboxyvinyl)-alpha-D-glucosamine + NADPH + H(+)</text>
        <dbReference type="Rhea" id="RHEA:12248"/>
        <dbReference type="ChEBI" id="CHEBI:15378"/>
        <dbReference type="ChEBI" id="CHEBI:57783"/>
        <dbReference type="ChEBI" id="CHEBI:58349"/>
        <dbReference type="ChEBI" id="CHEBI:68483"/>
        <dbReference type="ChEBI" id="CHEBI:70757"/>
        <dbReference type="EC" id="1.3.1.98"/>
    </reaction>
</comment>
<dbReference type="InterPro" id="IPR016167">
    <property type="entry name" value="FAD-bd_PCMH_sub1"/>
</dbReference>
<feature type="active site" description="Proton donor" evidence="16">
    <location>
        <position position="224"/>
    </location>
</feature>
<evidence type="ECO:0000256" key="11">
    <source>
        <dbReference type="ARBA" id="ARBA00022984"/>
    </source>
</evidence>
<dbReference type="HAMAP" id="MF_00037">
    <property type="entry name" value="MurB"/>
    <property type="match status" value="1"/>
</dbReference>
<evidence type="ECO:0000256" key="4">
    <source>
        <dbReference type="ARBA" id="ARBA00004752"/>
    </source>
</evidence>
<dbReference type="EMBL" id="JACBYF010000003">
    <property type="protein sequence ID" value="NYS47077.1"/>
    <property type="molecule type" value="Genomic_DNA"/>
</dbReference>
<dbReference type="Gene3D" id="3.30.465.10">
    <property type="match status" value="1"/>
</dbReference>
<keyword evidence="6 16" id="KW-0132">Cell division</keyword>
<dbReference type="PANTHER" id="PTHR21071:SF4">
    <property type="entry name" value="UDP-N-ACETYLENOLPYRUVOYLGLUCOSAMINE REDUCTASE"/>
    <property type="match status" value="1"/>
</dbReference>
<keyword evidence="11 16" id="KW-0573">Peptidoglycan synthesis</keyword>
<comment type="caution">
    <text evidence="18">The sequence shown here is derived from an EMBL/GenBank/DDBJ whole genome shotgun (WGS) entry which is preliminary data.</text>
</comment>
<dbReference type="InterPro" id="IPR006094">
    <property type="entry name" value="Oxid_FAD_bind_N"/>
</dbReference>
<dbReference type="Gene3D" id="3.30.43.10">
    <property type="entry name" value="Uridine Diphospho-n-acetylenolpyruvylglucosamine Reductase, domain 2"/>
    <property type="match status" value="1"/>
</dbReference>
<dbReference type="NCBIfam" id="TIGR00179">
    <property type="entry name" value="murB"/>
    <property type="match status" value="1"/>
</dbReference>
<feature type="domain" description="FAD-binding PCMH-type" evidence="17">
    <location>
        <begin position="30"/>
        <end position="195"/>
    </location>
</feature>
<evidence type="ECO:0000256" key="16">
    <source>
        <dbReference type="HAMAP-Rule" id="MF_00037"/>
    </source>
</evidence>
<evidence type="ECO:0000313" key="18">
    <source>
        <dbReference type="EMBL" id="NYS47077.1"/>
    </source>
</evidence>
<evidence type="ECO:0000256" key="5">
    <source>
        <dbReference type="ARBA" id="ARBA00022490"/>
    </source>
</evidence>
<evidence type="ECO:0000256" key="13">
    <source>
        <dbReference type="ARBA" id="ARBA00023306"/>
    </source>
</evidence>
<evidence type="ECO:0000256" key="7">
    <source>
        <dbReference type="ARBA" id="ARBA00022630"/>
    </source>
</evidence>
<keyword evidence="19" id="KW-1185">Reference proteome</keyword>